<evidence type="ECO:0000256" key="4">
    <source>
        <dbReference type="ARBA" id="ARBA00022670"/>
    </source>
</evidence>
<dbReference type="PANTHER" id="PTHR12147:SF22">
    <property type="entry name" value="ENDOPLASMIC RETICULUM METALLOPEPTIDASE 1"/>
    <property type="match status" value="1"/>
</dbReference>
<feature type="transmembrane region" description="Helical" evidence="15">
    <location>
        <begin position="433"/>
        <end position="455"/>
    </location>
</feature>
<dbReference type="CDD" id="cd03875">
    <property type="entry name" value="M28_Fxna_like"/>
    <property type="match status" value="1"/>
</dbReference>
<proteinExistence type="inferred from homology"/>
<sequence length="940" mass="102267">MAKDDIDADGTGVVAVKPVKTAPSTPPRASPSKQWSLLPSLAVILPLLALFTYISVHLHYALPEPQHALFSPDGSPVFSESKAMRYIHDLAAYGDGTPRYRIVGTKEMVETDNYLLDKIAEIREEVVQRHPNGGMQVEVWHQIGDGTHLFDFMDKKVWKKYFGISNVIVRLSDGTPASKANAVLVNAHSDSTLPSPGAADDLVGVAVMLEALRVMALGDRKLTNAAIFLFNGAEESLQDASHLFITQHPLRTSVRAVINLEACGTDGKEIVFQATSPEMIQALARTPSPYATIIASEIFQTGLILSDTDFRQFVQYGNLTGLDMALVQNSYRYHTMLDTADAIEPGSVQHMGDNVLALLEYLTSPETTMGNSAQPTPVLPRAPTSHTIFFSALGGKVFVVYSRATATILYGILAALVAVVVTDRVDWAKEKKVYILSVVGVLGGLISSIVGANLVAAALSLGMGKSMTWFRNENYPLLVFGPPSLLAVVLYQYFFVSNRIRQPIATVAQDAADSALIEHASLVSQVVYNTAVTLIGHALGVGSSYLIALGAASSLLALVINDYVLRRHSTGLHLATYVIGQSLPLLIGVEGIIGFLDLFVPLTGRLGADAPVDFIIATLVGAVGYAAVPMFLPFCHRWGASFTARLAVFFTFATAFSLGWFSRPSWSAYDAQHPKRLLILHMENTTTSPPEFHLHVASVDGNPFFQLVSKATEGLTAPNSVPEATIADDLSVDWDIIYPVSQFLTTYKVPLPPVESTYTSPYLDTFKVSVTRNSLNAIKQTRSIDVVLDHPAIIWPVLSFDGDVIAWDLPEPPQRGVIRHHVKSVASYGVNRFTLSLTLQLTPEQFAAAIREDQRAKGQRADASAEDKSLASLRIDYSGLDIHGMYPASVQSDDVHEDAQRQVARQTRLGMRFFEEFSKRLEKEPVDAMLLSAIAGVAYV</sequence>
<gene>
    <name evidence="18" type="ORF">RHTO0S_01e09098g</name>
</gene>
<feature type="transmembrane region" description="Helical" evidence="15">
    <location>
        <begin position="400"/>
        <end position="421"/>
    </location>
</feature>
<feature type="transmembrane region" description="Helical" evidence="15">
    <location>
        <begin position="545"/>
        <end position="565"/>
    </location>
</feature>
<dbReference type="GO" id="GO:0008235">
    <property type="term" value="F:metalloexopeptidase activity"/>
    <property type="evidence" value="ECO:0007669"/>
    <property type="project" value="InterPro"/>
</dbReference>
<evidence type="ECO:0000256" key="8">
    <source>
        <dbReference type="ARBA" id="ARBA00022824"/>
    </source>
</evidence>
<accession>A0A061AEB6</accession>
<evidence type="ECO:0000256" key="3">
    <source>
        <dbReference type="ARBA" id="ARBA00010918"/>
    </source>
</evidence>
<dbReference type="Pfam" id="PF22249">
    <property type="entry name" value="ERMP1-TM"/>
    <property type="match status" value="1"/>
</dbReference>
<comment type="similarity">
    <text evidence="3 14">Belongs to the peptidase M28 family.</text>
</comment>
<evidence type="ECO:0000259" key="17">
    <source>
        <dbReference type="Pfam" id="PF22249"/>
    </source>
</evidence>
<dbReference type="InterPro" id="IPR053974">
    <property type="entry name" value="ERMP1_1-A_TM"/>
</dbReference>
<organism evidence="18">
    <name type="scientific">Rhodotorula toruloides</name>
    <name type="common">Yeast</name>
    <name type="synonym">Rhodosporidium toruloides</name>
    <dbReference type="NCBI Taxonomy" id="5286"/>
    <lineage>
        <taxon>Eukaryota</taxon>
        <taxon>Fungi</taxon>
        <taxon>Dikarya</taxon>
        <taxon>Basidiomycota</taxon>
        <taxon>Pucciniomycotina</taxon>
        <taxon>Microbotryomycetes</taxon>
        <taxon>Sporidiobolales</taxon>
        <taxon>Sporidiobolaceae</taxon>
        <taxon>Rhodotorula</taxon>
    </lineage>
</organism>
<dbReference type="FunFam" id="3.40.630.10:FF:000008">
    <property type="entry name" value="Endoplasmic reticulum metallopeptidase 1"/>
    <property type="match status" value="1"/>
</dbReference>
<evidence type="ECO:0000256" key="2">
    <source>
        <dbReference type="ARBA" id="ARBA00004477"/>
    </source>
</evidence>
<evidence type="ECO:0000256" key="9">
    <source>
        <dbReference type="ARBA" id="ARBA00022833"/>
    </source>
</evidence>
<feature type="transmembrane region" description="Helical" evidence="15">
    <location>
        <begin position="577"/>
        <end position="602"/>
    </location>
</feature>
<dbReference type="OrthoDB" id="76293at2759"/>
<evidence type="ECO:0000256" key="5">
    <source>
        <dbReference type="ARBA" id="ARBA00022692"/>
    </source>
</evidence>
<dbReference type="Pfam" id="PF04389">
    <property type="entry name" value="Peptidase_M28"/>
    <property type="match status" value="1"/>
</dbReference>
<comment type="subcellular location">
    <subcellularLocation>
        <location evidence="2">Endoplasmic reticulum membrane</location>
        <topology evidence="2">Multi-pass membrane protein</topology>
    </subcellularLocation>
</comment>
<keyword evidence="9 14" id="KW-0862">Zinc</keyword>
<name>A0A061AEB6_RHOTO</name>
<dbReference type="InterPro" id="IPR007484">
    <property type="entry name" value="Peptidase_M28"/>
</dbReference>
<feature type="transmembrane region" description="Helical" evidence="15">
    <location>
        <begin position="475"/>
        <end position="496"/>
    </location>
</feature>
<dbReference type="EMBL" id="LK052936">
    <property type="protein sequence ID" value="CDR35872.1"/>
    <property type="molecule type" value="Genomic_DNA"/>
</dbReference>
<feature type="transmembrane region" description="Helical" evidence="15">
    <location>
        <begin position="614"/>
        <end position="635"/>
    </location>
</feature>
<feature type="transmembrane region" description="Helical" evidence="15">
    <location>
        <begin position="37"/>
        <end position="56"/>
    </location>
</feature>
<evidence type="ECO:0000256" key="12">
    <source>
        <dbReference type="ARBA" id="ARBA00023136"/>
    </source>
</evidence>
<keyword evidence="10 15" id="KW-1133">Transmembrane helix</keyword>
<dbReference type="PANTHER" id="PTHR12147">
    <property type="entry name" value="METALLOPEPTIDASE M28 FAMILY MEMBER"/>
    <property type="match status" value="1"/>
</dbReference>
<feature type="transmembrane region" description="Helical" evidence="15">
    <location>
        <begin position="516"/>
        <end position="539"/>
    </location>
</feature>
<dbReference type="InterPro" id="IPR048024">
    <property type="entry name" value="Fxna-like_M28_dom"/>
</dbReference>
<evidence type="ECO:0000256" key="11">
    <source>
        <dbReference type="ARBA" id="ARBA00023049"/>
    </source>
</evidence>
<evidence type="ECO:0000256" key="15">
    <source>
        <dbReference type="SAM" id="Phobius"/>
    </source>
</evidence>
<evidence type="ECO:0000256" key="14">
    <source>
        <dbReference type="RuleBase" id="RU361240"/>
    </source>
</evidence>
<feature type="domain" description="Peptidase M28" evidence="16">
    <location>
        <begin position="166"/>
        <end position="358"/>
    </location>
</feature>
<keyword evidence="8" id="KW-0256">Endoplasmic reticulum</keyword>
<dbReference type="GO" id="GO:0005789">
    <property type="term" value="C:endoplasmic reticulum membrane"/>
    <property type="evidence" value="ECO:0007669"/>
    <property type="project" value="UniProtKB-SubCell"/>
</dbReference>
<evidence type="ECO:0000256" key="1">
    <source>
        <dbReference type="ARBA" id="ARBA00001947"/>
    </source>
</evidence>
<protein>
    <recommendedName>
        <fullName evidence="14">Peptide hydrolase</fullName>
        <ecNumber evidence="14">3.4.-.-</ecNumber>
    </recommendedName>
</protein>
<keyword evidence="4 14" id="KW-0645">Protease</keyword>
<feature type="transmembrane region" description="Helical" evidence="15">
    <location>
        <begin position="642"/>
        <end position="661"/>
    </location>
</feature>
<dbReference type="AlphaFoldDB" id="A0A061AEB6"/>
<dbReference type="InterPro" id="IPR045175">
    <property type="entry name" value="M28_fam"/>
</dbReference>
<dbReference type="EC" id="3.4.-.-" evidence="14"/>
<dbReference type="Gene3D" id="3.40.630.10">
    <property type="entry name" value="Zn peptidases"/>
    <property type="match status" value="1"/>
</dbReference>
<keyword evidence="6 14" id="KW-0479">Metal-binding</keyword>
<evidence type="ECO:0000256" key="6">
    <source>
        <dbReference type="ARBA" id="ARBA00022723"/>
    </source>
</evidence>
<dbReference type="SUPFAM" id="SSF53187">
    <property type="entry name" value="Zn-dependent exopeptidases"/>
    <property type="match status" value="1"/>
</dbReference>
<dbReference type="GO" id="GO:0006508">
    <property type="term" value="P:proteolysis"/>
    <property type="evidence" value="ECO:0007669"/>
    <property type="project" value="UniProtKB-KW"/>
</dbReference>
<evidence type="ECO:0000256" key="13">
    <source>
        <dbReference type="ARBA" id="ARBA00023180"/>
    </source>
</evidence>
<dbReference type="GO" id="GO:0046872">
    <property type="term" value="F:metal ion binding"/>
    <property type="evidence" value="ECO:0007669"/>
    <property type="project" value="UniProtKB-KW"/>
</dbReference>
<evidence type="ECO:0000256" key="10">
    <source>
        <dbReference type="ARBA" id="ARBA00022989"/>
    </source>
</evidence>
<evidence type="ECO:0000256" key="7">
    <source>
        <dbReference type="ARBA" id="ARBA00022801"/>
    </source>
</evidence>
<feature type="domain" description="Endoplasmic reticulum metallopeptidase 1/1-A TM" evidence="17">
    <location>
        <begin position="441"/>
        <end position="634"/>
    </location>
</feature>
<reference evidence="18" key="1">
    <citation type="journal article" date="2014" name="Genome Announc.">
        <title>Draft genome sequence of Rhodosporidium toruloides CECT1137, an oleaginous yeast of biotechnological interest.</title>
        <authorList>
            <person name="Morin N."/>
            <person name="Calcas X."/>
            <person name="Devillers H."/>
            <person name="Durrens P."/>
            <person name="Sherman D.J."/>
            <person name="Nicaud J.-M."/>
            <person name="Neuveglise C."/>
        </authorList>
    </citation>
    <scope>NUCLEOTIDE SEQUENCE</scope>
    <source>
        <strain evidence="18">CECT1137</strain>
    </source>
</reference>
<comment type="cofactor">
    <cofactor evidence="1">
        <name>Zn(2+)</name>
        <dbReference type="ChEBI" id="CHEBI:29105"/>
    </cofactor>
</comment>
<keyword evidence="5 15" id="KW-0812">Transmembrane</keyword>
<keyword evidence="11" id="KW-0482">Metalloprotease</keyword>
<evidence type="ECO:0000259" key="16">
    <source>
        <dbReference type="Pfam" id="PF04389"/>
    </source>
</evidence>
<keyword evidence="12 15" id="KW-0472">Membrane</keyword>
<keyword evidence="7 14" id="KW-0378">Hydrolase</keyword>
<keyword evidence="13" id="KW-0325">Glycoprotein</keyword>
<evidence type="ECO:0000313" key="18">
    <source>
        <dbReference type="EMBL" id="CDR35872.1"/>
    </source>
</evidence>